<accession>A0A5Q0BJS6</accession>
<evidence type="ECO:0000256" key="12">
    <source>
        <dbReference type="PIRNR" id="PIRNR003097"/>
    </source>
</evidence>
<evidence type="ECO:0000256" key="4">
    <source>
        <dbReference type="ARBA" id="ARBA00021907"/>
    </source>
</evidence>
<dbReference type="OrthoDB" id="9813411at2"/>
<dbReference type="Gene3D" id="3.30.70.3040">
    <property type="match status" value="1"/>
</dbReference>
<comment type="function">
    <text evidence="12">Part of the ABC transporter FtsEX involved in cellular division.</text>
</comment>
<dbReference type="Proteomes" id="UP000325755">
    <property type="component" value="Chromosome"/>
</dbReference>
<keyword evidence="8 13" id="KW-0812">Transmembrane</keyword>
<keyword evidence="7 12" id="KW-0132">Cell division</keyword>
<dbReference type="Pfam" id="PF02687">
    <property type="entry name" value="FtsX"/>
    <property type="match status" value="1"/>
</dbReference>
<dbReference type="AlphaFoldDB" id="A0A5Q0BJS6"/>
<feature type="domain" description="FtsX extracellular" evidence="15">
    <location>
        <begin position="94"/>
        <end position="187"/>
    </location>
</feature>
<protein>
    <recommendedName>
        <fullName evidence="4 12">Cell division protein FtsX</fullName>
    </recommendedName>
</protein>
<dbReference type="NCBIfam" id="TIGR00439">
    <property type="entry name" value="FtsX_Gneg"/>
    <property type="match status" value="1"/>
</dbReference>
<evidence type="ECO:0000259" key="15">
    <source>
        <dbReference type="Pfam" id="PF18075"/>
    </source>
</evidence>
<evidence type="ECO:0000256" key="5">
    <source>
        <dbReference type="ARBA" id="ARBA00022475"/>
    </source>
</evidence>
<feature type="transmembrane region" description="Helical" evidence="13">
    <location>
        <begin position="303"/>
        <end position="325"/>
    </location>
</feature>
<gene>
    <name evidence="16" type="ORF">F6R98_16680</name>
</gene>
<evidence type="ECO:0000256" key="9">
    <source>
        <dbReference type="ARBA" id="ARBA00022989"/>
    </source>
</evidence>
<proteinExistence type="inferred from homology"/>
<dbReference type="Pfam" id="PF18075">
    <property type="entry name" value="FtsX_ECD"/>
    <property type="match status" value="1"/>
</dbReference>
<dbReference type="InterPro" id="IPR040690">
    <property type="entry name" value="FtsX_ECD"/>
</dbReference>
<dbReference type="InterPro" id="IPR047590">
    <property type="entry name" value="FtsX_proteobact-type"/>
</dbReference>
<evidence type="ECO:0000256" key="3">
    <source>
        <dbReference type="ARBA" id="ARBA00011160"/>
    </source>
</evidence>
<evidence type="ECO:0000256" key="2">
    <source>
        <dbReference type="ARBA" id="ARBA00007379"/>
    </source>
</evidence>
<dbReference type="PIRSF" id="PIRSF003097">
    <property type="entry name" value="FtsX"/>
    <property type="match status" value="1"/>
</dbReference>
<evidence type="ECO:0000313" key="16">
    <source>
        <dbReference type="EMBL" id="QFY44063.1"/>
    </source>
</evidence>
<evidence type="ECO:0000256" key="10">
    <source>
        <dbReference type="ARBA" id="ARBA00023136"/>
    </source>
</evidence>
<keyword evidence="11 12" id="KW-0131">Cell cycle</keyword>
<feature type="transmembrane region" description="Helical" evidence="13">
    <location>
        <begin position="58"/>
        <end position="78"/>
    </location>
</feature>
<dbReference type="GO" id="GO:0051301">
    <property type="term" value="P:cell division"/>
    <property type="evidence" value="ECO:0007669"/>
    <property type="project" value="UniProtKB-KW"/>
</dbReference>
<organism evidence="16 17">
    <name type="scientific">Candidatus Methylospira mobilis</name>
    <dbReference type="NCBI Taxonomy" id="1808979"/>
    <lineage>
        <taxon>Bacteria</taxon>
        <taxon>Pseudomonadati</taxon>
        <taxon>Pseudomonadota</taxon>
        <taxon>Gammaproteobacteria</taxon>
        <taxon>Methylococcales</taxon>
        <taxon>Methylococcaceae</taxon>
        <taxon>Candidatus Methylospira</taxon>
    </lineage>
</organism>
<dbReference type="InterPro" id="IPR003838">
    <property type="entry name" value="ABC3_permease_C"/>
</dbReference>
<dbReference type="KEGG" id="mmob:F6R98_16680"/>
<evidence type="ECO:0000256" key="7">
    <source>
        <dbReference type="ARBA" id="ARBA00022618"/>
    </source>
</evidence>
<keyword evidence="9 13" id="KW-1133">Transmembrane helix</keyword>
<dbReference type="EMBL" id="CP044205">
    <property type="protein sequence ID" value="QFY44063.1"/>
    <property type="molecule type" value="Genomic_DNA"/>
</dbReference>
<dbReference type="InParanoid" id="A0A5Q0BJS6"/>
<dbReference type="PANTHER" id="PTHR47755">
    <property type="entry name" value="CELL DIVISION PROTEIN FTSX"/>
    <property type="match status" value="1"/>
</dbReference>
<evidence type="ECO:0000256" key="1">
    <source>
        <dbReference type="ARBA" id="ARBA00004429"/>
    </source>
</evidence>
<sequence length="338" mass="37076">MHGAQRRKSGRTRGRQPLGVAERFNSANLLARLDSYAFQHAHNLIASLGRLYRSPASLMTIGVIAIVLSFPLSFSLVLKNAQQAIGGLEATSRMSVFLKPDISNENGQKLTGKLAQMPQILEARLITREAGLLEFEHYSGLGEALKSLDFNPLPVVITIQPRDALSSRAEVQKLIAELSALPEVDFVQADMEWLLKLQTLLGIMQRTLITLGVLLSLSVLFVVGNTVRLELHHRDHEILVTKLMGASNAFVRRPFLYTGLWFGLLGGLTALVLVGILAVIIQVPVHQLATLFGHELTLEFVSFSEAMLLLSLSALIGILGAWIVVESHLRRLRALGTS</sequence>
<feature type="transmembrane region" description="Helical" evidence="13">
    <location>
        <begin position="203"/>
        <end position="224"/>
    </location>
</feature>
<evidence type="ECO:0000256" key="6">
    <source>
        <dbReference type="ARBA" id="ARBA00022519"/>
    </source>
</evidence>
<evidence type="ECO:0000259" key="14">
    <source>
        <dbReference type="Pfam" id="PF02687"/>
    </source>
</evidence>
<dbReference type="FunCoup" id="A0A5Q0BJS6">
    <property type="interactions" value="174"/>
</dbReference>
<comment type="similarity">
    <text evidence="2 12">Belongs to the ABC-4 integral membrane protein family. FtsX subfamily.</text>
</comment>
<evidence type="ECO:0000313" key="17">
    <source>
        <dbReference type="Proteomes" id="UP000325755"/>
    </source>
</evidence>
<evidence type="ECO:0000256" key="11">
    <source>
        <dbReference type="ARBA" id="ARBA00023306"/>
    </source>
</evidence>
<feature type="transmembrane region" description="Helical" evidence="13">
    <location>
        <begin position="260"/>
        <end position="283"/>
    </location>
</feature>
<dbReference type="RefSeq" id="WP_153250034.1">
    <property type="nucleotide sequence ID" value="NZ_CP044205.1"/>
</dbReference>
<evidence type="ECO:0000256" key="13">
    <source>
        <dbReference type="SAM" id="Phobius"/>
    </source>
</evidence>
<dbReference type="InterPro" id="IPR004513">
    <property type="entry name" value="FtsX"/>
</dbReference>
<dbReference type="GO" id="GO:0005886">
    <property type="term" value="C:plasma membrane"/>
    <property type="evidence" value="ECO:0007669"/>
    <property type="project" value="UniProtKB-SubCell"/>
</dbReference>
<feature type="domain" description="ABC3 transporter permease C-terminal" evidence="14">
    <location>
        <begin position="210"/>
        <end position="323"/>
    </location>
</feature>
<keyword evidence="17" id="KW-1185">Reference proteome</keyword>
<dbReference type="GO" id="GO:0032153">
    <property type="term" value="C:cell division site"/>
    <property type="evidence" value="ECO:0007669"/>
    <property type="project" value="TreeGrafter"/>
</dbReference>
<evidence type="ECO:0000256" key="8">
    <source>
        <dbReference type="ARBA" id="ARBA00022692"/>
    </source>
</evidence>
<dbReference type="PANTHER" id="PTHR47755:SF1">
    <property type="entry name" value="CELL DIVISION PROTEIN FTSX"/>
    <property type="match status" value="1"/>
</dbReference>
<keyword evidence="6 12" id="KW-0997">Cell inner membrane</keyword>
<keyword evidence="5 12" id="KW-1003">Cell membrane</keyword>
<comment type="subcellular location">
    <subcellularLocation>
        <location evidence="1">Cell inner membrane</location>
        <topology evidence="1">Multi-pass membrane protein</topology>
    </subcellularLocation>
</comment>
<reference evidence="16 17" key="1">
    <citation type="submission" date="2019-09" db="EMBL/GenBank/DDBJ databases">
        <title>Ecophysiology of the spiral-shaped methanotroph Methylospira mobilis as revealed by the complete genome sequence.</title>
        <authorList>
            <person name="Oshkin I.Y."/>
            <person name="Dedysh S.N."/>
            <person name="Miroshnikov K."/>
            <person name="Danilova O.V."/>
            <person name="Hakobyan A."/>
            <person name="Liesack W."/>
        </authorList>
    </citation>
    <scope>NUCLEOTIDE SEQUENCE [LARGE SCALE GENOMIC DNA]</scope>
    <source>
        <strain evidence="16 17">Shm1</strain>
    </source>
</reference>
<name>A0A5Q0BJS6_9GAMM</name>
<keyword evidence="10 12" id="KW-0472">Membrane</keyword>
<comment type="subunit">
    <text evidence="3">Forms a membrane-associated complex with FtsE.</text>
</comment>